<proteinExistence type="predicted"/>
<comment type="caution">
    <text evidence="2">The sequence shown here is derived from an EMBL/GenBank/DDBJ whole genome shotgun (WGS) entry which is preliminary data.</text>
</comment>
<evidence type="ECO:0000256" key="1">
    <source>
        <dbReference type="SAM" id="MobiDB-lite"/>
    </source>
</evidence>
<gene>
    <name evidence="2" type="ORF">LTR77_000496</name>
</gene>
<protein>
    <submittedName>
        <fullName evidence="2">Uncharacterized protein</fullName>
    </submittedName>
</protein>
<reference evidence="2 3" key="1">
    <citation type="submission" date="2023-08" db="EMBL/GenBank/DDBJ databases">
        <title>Black Yeasts Isolated from many extreme environments.</title>
        <authorList>
            <person name="Coleine C."/>
            <person name="Stajich J.E."/>
            <person name="Selbmann L."/>
        </authorList>
    </citation>
    <scope>NUCLEOTIDE SEQUENCE [LARGE SCALE GENOMIC DNA]</scope>
    <source>
        <strain evidence="2 3">CCFEE 5935</strain>
    </source>
</reference>
<evidence type="ECO:0000313" key="3">
    <source>
        <dbReference type="Proteomes" id="UP001337655"/>
    </source>
</evidence>
<keyword evidence="3" id="KW-1185">Reference proteome</keyword>
<accession>A0AAV9PR04</accession>
<name>A0AAV9PR04_9PEZI</name>
<dbReference type="Proteomes" id="UP001337655">
    <property type="component" value="Unassembled WGS sequence"/>
</dbReference>
<organism evidence="2 3">
    <name type="scientific">Saxophila tyrrhenica</name>
    <dbReference type="NCBI Taxonomy" id="1690608"/>
    <lineage>
        <taxon>Eukaryota</taxon>
        <taxon>Fungi</taxon>
        <taxon>Dikarya</taxon>
        <taxon>Ascomycota</taxon>
        <taxon>Pezizomycotina</taxon>
        <taxon>Dothideomycetes</taxon>
        <taxon>Dothideomycetidae</taxon>
        <taxon>Mycosphaerellales</taxon>
        <taxon>Extremaceae</taxon>
        <taxon>Saxophila</taxon>
    </lineage>
</organism>
<feature type="compositionally biased region" description="Basic and acidic residues" evidence="1">
    <location>
        <begin position="7"/>
        <end position="22"/>
    </location>
</feature>
<dbReference type="AlphaFoldDB" id="A0AAV9PR04"/>
<dbReference type="EMBL" id="JAVRRT010000001">
    <property type="protein sequence ID" value="KAK5175357.1"/>
    <property type="molecule type" value="Genomic_DNA"/>
</dbReference>
<feature type="region of interest" description="Disordered" evidence="1">
    <location>
        <begin position="1"/>
        <end position="26"/>
    </location>
</feature>
<dbReference type="RefSeq" id="XP_064663995.1">
    <property type="nucleotide sequence ID" value="XM_064797761.1"/>
</dbReference>
<dbReference type="GeneID" id="89921846"/>
<evidence type="ECO:0000313" key="2">
    <source>
        <dbReference type="EMBL" id="KAK5175357.1"/>
    </source>
</evidence>
<sequence>MPQATREAADYGRDDSPRETRSHSRQVNGMLEEMERLERNDQSLRHDLSMMKRRLNDAQRETQNMKTKLAAEQTRTAKFEEQARAFKKLISANSEVSGLVSDDVITGKFEQIFYGMQDFVVSTFPGVKFDYEQLPDRLKHNIRQFLPTARTLPKSQWLNVATSIIAQVMLSYFEPGNHFGESEDGNFEAASLLASDAFGVHNASGQTASVPENRKWLVETRKLLAAYDADALQQADKSLTCEMVESAHNNLCDAMDVVWQKDSVVTLLKVFTDAQELHRLLLAQQAEYIVEMRPAMVNGKAVTFEISSMKDVTGMGDDSDLADNGLVLSMFPAIYKIDHSQAKTLDKAVVVAKARVVTSKTQS</sequence>